<dbReference type="GO" id="GO:0003723">
    <property type="term" value="F:RNA binding"/>
    <property type="evidence" value="ECO:0007669"/>
    <property type="project" value="InterPro"/>
</dbReference>
<evidence type="ECO:0000259" key="4">
    <source>
        <dbReference type="SMART" id="SM00967"/>
    </source>
</evidence>
<protein>
    <submittedName>
        <fullName evidence="5">RNA methyltransferase</fullName>
    </submittedName>
</protein>
<feature type="domain" description="RNA 2-O ribose methyltransferase substrate binding" evidence="4">
    <location>
        <begin position="31"/>
        <end position="100"/>
    </location>
</feature>
<accession>A0A9D1HFW5</accession>
<evidence type="ECO:0000256" key="3">
    <source>
        <dbReference type="ARBA" id="ARBA00022679"/>
    </source>
</evidence>
<dbReference type="InterPro" id="IPR029064">
    <property type="entry name" value="Ribosomal_eL30-like_sf"/>
</dbReference>
<dbReference type="InterPro" id="IPR001537">
    <property type="entry name" value="SpoU_MeTrfase"/>
</dbReference>
<dbReference type="CDD" id="cd18095">
    <property type="entry name" value="SpoU-like_rRNA-MTase"/>
    <property type="match status" value="1"/>
</dbReference>
<evidence type="ECO:0000256" key="1">
    <source>
        <dbReference type="ARBA" id="ARBA00007228"/>
    </source>
</evidence>
<sequence>MKTIGSRDNPIYKKARKLLKRKYRDAYGLYLLEGIKPLRDAISLGIEIEKIFVCDGEMDISAPKDSGYDFTILDRELFKMLTDTEHSQGVISVVKKVKRSVDSLEEMKNCGSGNLVILDRLQDPGNVGTVIRTAEAAGYSGVVTVTGCADVYSPKVVRAAAGSLFRVPVIDGGDQEMLIPELKKYGFKIAATSLDGDTLYRDADISESTALVIGNEGNGVGNEFLEAADLKIKIPMMGSIESLNAAVAAGILMYQSNKIK</sequence>
<keyword evidence="2 5" id="KW-0489">Methyltransferase</keyword>
<dbReference type="InterPro" id="IPR029026">
    <property type="entry name" value="tRNA_m1G_MTases_N"/>
</dbReference>
<dbReference type="Pfam" id="PF22435">
    <property type="entry name" value="MRM3-like_sub_bind"/>
    <property type="match status" value="1"/>
</dbReference>
<dbReference type="Gene3D" id="3.30.1330.30">
    <property type="match status" value="1"/>
</dbReference>
<name>A0A9D1HFW5_9FIRM</name>
<dbReference type="AlphaFoldDB" id="A0A9D1HFW5"/>
<comment type="caution">
    <text evidence="5">The sequence shown here is derived from an EMBL/GenBank/DDBJ whole genome shotgun (WGS) entry which is preliminary data.</text>
</comment>
<dbReference type="Proteomes" id="UP000824159">
    <property type="component" value="Unassembled WGS sequence"/>
</dbReference>
<dbReference type="GO" id="GO:0032259">
    <property type="term" value="P:methylation"/>
    <property type="evidence" value="ECO:0007669"/>
    <property type="project" value="UniProtKB-KW"/>
</dbReference>
<comment type="similarity">
    <text evidence="1">Belongs to the class IV-like SAM-binding methyltransferase superfamily. RNA methyltransferase TrmH family.</text>
</comment>
<reference evidence="5" key="2">
    <citation type="journal article" date="2021" name="PeerJ">
        <title>Extensive microbial diversity within the chicken gut microbiome revealed by metagenomics and culture.</title>
        <authorList>
            <person name="Gilroy R."/>
            <person name="Ravi A."/>
            <person name="Getino M."/>
            <person name="Pursley I."/>
            <person name="Horton D.L."/>
            <person name="Alikhan N.F."/>
            <person name="Baker D."/>
            <person name="Gharbi K."/>
            <person name="Hall N."/>
            <person name="Watson M."/>
            <person name="Adriaenssens E.M."/>
            <person name="Foster-Nyarko E."/>
            <person name="Jarju S."/>
            <person name="Secka A."/>
            <person name="Antonio M."/>
            <person name="Oren A."/>
            <person name="Chaudhuri R.R."/>
            <person name="La Ragione R."/>
            <person name="Hildebrand F."/>
            <person name="Pallen M.J."/>
        </authorList>
    </citation>
    <scope>NUCLEOTIDE SEQUENCE</scope>
    <source>
        <strain evidence="5">CHK176-22527</strain>
    </source>
</reference>
<proteinExistence type="inferred from homology"/>
<gene>
    <name evidence="5" type="ORF">IAD12_08225</name>
</gene>
<dbReference type="EMBL" id="DVLX01000098">
    <property type="protein sequence ID" value="HIU00223.1"/>
    <property type="molecule type" value="Genomic_DNA"/>
</dbReference>
<evidence type="ECO:0000256" key="2">
    <source>
        <dbReference type="ARBA" id="ARBA00022603"/>
    </source>
</evidence>
<dbReference type="InterPro" id="IPR051259">
    <property type="entry name" value="rRNA_Methyltransferase"/>
</dbReference>
<dbReference type="GO" id="GO:0008173">
    <property type="term" value="F:RNA methyltransferase activity"/>
    <property type="evidence" value="ECO:0007669"/>
    <property type="project" value="InterPro"/>
</dbReference>
<dbReference type="SUPFAM" id="SSF55315">
    <property type="entry name" value="L30e-like"/>
    <property type="match status" value="1"/>
</dbReference>
<dbReference type="Pfam" id="PF00588">
    <property type="entry name" value="SpoU_methylase"/>
    <property type="match status" value="1"/>
</dbReference>
<evidence type="ECO:0000313" key="6">
    <source>
        <dbReference type="Proteomes" id="UP000824159"/>
    </source>
</evidence>
<evidence type="ECO:0000313" key="5">
    <source>
        <dbReference type="EMBL" id="HIU00223.1"/>
    </source>
</evidence>
<dbReference type="InterPro" id="IPR013123">
    <property type="entry name" value="SpoU_subst-bd"/>
</dbReference>
<dbReference type="PANTHER" id="PTHR43191">
    <property type="entry name" value="RRNA METHYLTRANSFERASE 3"/>
    <property type="match status" value="1"/>
</dbReference>
<organism evidence="5 6">
    <name type="scientific">Candidatus Allocopromorpha excrementavium</name>
    <dbReference type="NCBI Taxonomy" id="2840741"/>
    <lineage>
        <taxon>Bacteria</taxon>
        <taxon>Bacillati</taxon>
        <taxon>Bacillota</taxon>
        <taxon>Clostridia</taxon>
        <taxon>Eubacteriales</taxon>
        <taxon>Eubacteriaceae</taxon>
        <taxon>Eubacteriaceae incertae sedis</taxon>
        <taxon>Candidatus Allocopromorpha</taxon>
    </lineage>
</organism>
<keyword evidence="3" id="KW-0808">Transferase</keyword>
<dbReference type="Gene3D" id="3.40.1280.10">
    <property type="match status" value="1"/>
</dbReference>
<dbReference type="InterPro" id="IPR029028">
    <property type="entry name" value="Alpha/beta_knot_MTases"/>
</dbReference>
<dbReference type="GO" id="GO:0006396">
    <property type="term" value="P:RNA processing"/>
    <property type="evidence" value="ECO:0007669"/>
    <property type="project" value="InterPro"/>
</dbReference>
<dbReference type="GO" id="GO:0005737">
    <property type="term" value="C:cytoplasm"/>
    <property type="evidence" value="ECO:0007669"/>
    <property type="project" value="UniProtKB-ARBA"/>
</dbReference>
<dbReference type="PANTHER" id="PTHR43191:SF2">
    <property type="entry name" value="RRNA METHYLTRANSFERASE 3, MITOCHONDRIAL"/>
    <property type="match status" value="1"/>
</dbReference>
<reference evidence="5" key="1">
    <citation type="submission" date="2020-10" db="EMBL/GenBank/DDBJ databases">
        <authorList>
            <person name="Gilroy R."/>
        </authorList>
    </citation>
    <scope>NUCLEOTIDE SEQUENCE</scope>
    <source>
        <strain evidence="5">CHK176-22527</strain>
    </source>
</reference>
<dbReference type="SMART" id="SM00967">
    <property type="entry name" value="SpoU_sub_bind"/>
    <property type="match status" value="1"/>
</dbReference>
<dbReference type="SUPFAM" id="SSF75217">
    <property type="entry name" value="alpha/beta knot"/>
    <property type="match status" value="1"/>
</dbReference>
<dbReference type="InterPro" id="IPR053888">
    <property type="entry name" value="MRM3-like_sub_bind"/>
</dbReference>